<gene>
    <name evidence="2" type="ORF">BSZ32_07265</name>
</gene>
<keyword evidence="1" id="KW-0812">Transmembrane</keyword>
<organism evidence="2 3">
    <name type="scientific">Rubritalea profundi</name>
    <dbReference type="NCBI Taxonomy" id="1658618"/>
    <lineage>
        <taxon>Bacteria</taxon>
        <taxon>Pseudomonadati</taxon>
        <taxon>Verrucomicrobiota</taxon>
        <taxon>Verrucomicrobiia</taxon>
        <taxon>Verrucomicrobiales</taxon>
        <taxon>Rubritaleaceae</taxon>
        <taxon>Rubritalea</taxon>
    </lineage>
</organism>
<protein>
    <recommendedName>
        <fullName evidence="4">Prepilin-type N-terminal cleavage/methylation domain-containing protein</fullName>
    </recommendedName>
</protein>
<evidence type="ECO:0000256" key="1">
    <source>
        <dbReference type="SAM" id="Phobius"/>
    </source>
</evidence>
<evidence type="ECO:0000313" key="3">
    <source>
        <dbReference type="Proteomes" id="UP000239907"/>
    </source>
</evidence>
<keyword evidence="3" id="KW-1185">Reference proteome</keyword>
<reference evidence="2 3" key="1">
    <citation type="submission" date="2016-12" db="EMBL/GenBank/DDBJ databases">
        <title>Study of bacterial adaptation to deep sea.</title>
        <authorList>
            <person name="Song J."/>
            <person name="Yoshizawa S."/>
            <person name="Kogure K."/>
        </authorList>
    </citation>
    <scope>NUCLEOTIDE SEQUENCE [LARGE SCALE GENOMIC DNA]</scope>
    <source>
        <strain evidence="2 3">SAORIC-165</strain>
    </source>
</reference>
<dbReference type="OrthoDB" id="194739at2"/>
<dbReference type="PANTHER" id="PTHR30093">
    <property type="entry name" value="GENERAL SECRETION PATHWAY PROTEIN G"/>
    <property type="match status" value="1"/>
</dbReference>
<keyword evidence="1" id="KW-0472">Membrane</keyword>
<feature type="transmembrane region" description="Helical" evidence="1">
    <location>
        <begin position="12"/>
        <end position="33"/>
    </location>
</feature>
<dbReference type="Gene3D" id="3.30.700.10">
    <property type="entry name" value="Glycoprotein, Type 4 Pilin"/>
    <property type="match status" value="1"/>
</dbReference>
<dbReference type="PROSITE" id="PS00409">
    <property type="entry name" value="PROKAR_NTER_METHYL"/>
    <property type="match status" value="1"/>
</dbReference>
<dbReference type="Proteomes" id="UP000239907">
    <property type="component" value="Unassembled WGS sequence"/>
</dbReference>
<evidence type="ECO:0000313" key="2">
    <source>
        <dbReference type="EMBL" id="PQJ28331.1"/>
    </source>
</evidence>
<evidence type="ECO:0008006" key="4">
    <source>
        <dbReference type="Google" id="ProtNLM"/>
    </source>
</evidence>
<dbReference type="NCBIfam" id="TIGR02532">
    <property type="entry name" value="IV_pilin_GFxxxE"/>
    <property type="match status" value="1"/>
</dbReference>
<dbReference type="RefSeq" id="WP_105042832.1">
    <property type="nucleotide sequence ID" value="NZ_MQWA01000001.1"/>
</dbReference>
<proteinExistence type="predicted"/>
<comment type="caution">
    <text evidence="2">The sequence shown here is derived from an EMBL/GenBank/DDBJ whole genome shotgun (WGS) entry which is preliminary data.</text>
</comment>
<accession>A0A2S7U1J2</accession>
<dbReference type="EMBL" id="MQWA01000001">
    <property type="protein sequence ID" value="PQJ28331.1"/>
    <property type="molecule type" value="Genomic_DNA"/>
</dbReference>
<dbReference type="SUPFAM" id="SSF54523">
    <property type="entry name" value="Pili subunits"/>
    <property type="match status" value="1"/>
</dbReference>
<dbReference type="Pfam" id="PF07963">
    <property type="entry name" value="N_methyl"/>
    <property type="match status" value="1"/>
</dbReference>
<dbReference type="InterPro" id="IPR045584">
    <property type="entry name" value="Pilin-like"/>
</dbReference>
<keyword evidence="1" id="KW-1133">Transmembrane helix</keyword>
<dbReference type="InterPro" id="IPR012902">
    <property type="entry name" value="N_methyl_site"/>
</dbReference>
<dbReference type="AlphaFoldDB" id="A0A2S7U1J2"/>
<name>A0A2S7U1J2_9BACT</name>
<sequence length="223" mass="23763">MKIKYKTRLRKGFSLVELLVVIAIIAGLAAMSYGPIMKQVKAAAKTTALNNAKQIHVALFSFASDNNGIFPNENTGEDGSTAEECFTQLLEAGKIDEEVTFWNKENSVLGVVSGTAPPEEDGELVSGENAWGYVVGLNTSSRTNIPIIFDSVSGVGSFDTAVWEGQAIVVKINGSAQAMKITYDGPAIDSSGESQQGPIEENDKDIFERVENIDDADVLVPGG</sequence>